<feature type="domain" description="EF-hand" evidence="17">
    <location>
        <begin position="77"/>
        <end position="112"/>
    </location>
</feature>
<feature type="domain" description="EF-hand" evidence="17">
    <location>
        <begin position="113"/>
        <end position="148"/>
    </location>
</feature>
<comment type="function">
    <text evidence="1">Mitochondrial transporter that mediates uptake of thiamine pyrophosphate (ThPP) into mitochondria.</text>
</comment>
<dbReference type="SMART" id="SM00054">
    <property type="entry name" value="EFh"/>
    <property type="match status" value="4"/>
</dbReference>
<dbReference type="SUPFAM" id="SSF103506">
    <property type="entry name" value="Mitochondrial carrier"/>
    <property type="match status" value="1"/>
</dbReference>
<dbReference type="PRINTS" id="PR00926">
    <property type="entry name" value="MITOCARRIER"/>
</dbReference>
<feature type="region of interest" description="Disordered" evidence="15">
    <location>
        <begin position="228"/>
        <end position="258"/>
    </location>
</feature>
<evidence type="ECO:0000256" key="5">
    <source>
        <dbReference type="ARBA" id="ARBA00022448"/>
    </source>
</evidence>
<evidence type="ECO:0000256" key="7">
    <source>
        <dbReference type="ARBA" id="ARBA00022723"/>
    </source>
</evidence>
<dbReference type="EMBL" id="ML995819">
    <property type="protein sequence ID" value="KAF2771561.1"/>
    <property type="molecule type" value="Genomic_DNA"/>
</dbReference>
<reference evidence="18" key="1">
    <citation type="journal article" date="2020" name="Stud. Mycol.">
        <title>101 Dothideomycetes genomes: a test case for predicting lifestyles and emergence of pathogens.</title>
        <authorList>
            <person name="Haridas S."/>
            <person name="Albert R."/>
            <person name="Binder M."/>
            <person name="Bloem J."/>
            <person name="Labutti K."/>
            <person name="Salamov A."/>
            <person name="Andreopoulos B."/>
            <person name="Baker S."/>
            <person name="Barry K."/>
            <person name="Bills G."/>
            <person name="Bluhm B."/>
            <person name="Cannon C."/>
            <person name="Castanera R."/>
            <person name="Culley D."/>
            <person name="Daum C."/>
            <person name="Ezra D."/>
            <person name="Gonzalez J."/>
            <person name="Henrissat B."/>
            <person name="Kuo A."/>
            <person name="Liang C."/>
            <person name="Lipzen A."/>
            <person name="Lutzoni F."/>
            <person name="Magnuson J."/>
            <person name="Mondo S."/>
            <person name="Nolan M."/>
            <person name="Ohm R."/>
            <person name="Pangilinan J."/>
            <person name="Park H.-J."/>
            <person name="Ramirez L."/>
            <person name="Alfaro M."/>
            <person name="Sun H."/>
            <person name="Tritt A."/>
            <person name="Yoshinaga Y."/>
            <person name="Zwiers L.-H."/>
            <person name="Turgeon B."/>
            <person name="Goodwin S."/>
            <person name="Spatafora J."/>
            <person name="Crous P."/>
            <person name="Grigoriev I."/>
        </authorList>
    </citation>
    <scope>NUCLEOTIDE SEQUENCE</scope>
    <source>
        <strain evidence="18">CBS 116005</strain>
    </source>
</reference>
<protein>
    <recommendedName>
        <fullName evidence="4">Mitochondrial thiamine pyrophosphate carrier 1</fullName>
    </recommendedName>
</protein>
<dbReference type="PANTHER" id="PTHR24089">
    <property type="entry name" value="SOLUTE CARRIER FAMILY 25"/>
    <property type="match status" value="1"/>
</dbReference>
<feature type="repeat" description="Solcar" evidence="14">
    <location>
        <begin position="282"/>
        <end position="389"/>
    </location>
</feature>
<dbReference type="Pfam" id="PF00153">
    <property type="entry name" value="Mito_carr"/>
    <property type="match status" value="3"/>
</dbReference>
<keyword evidence="5" id="KW-0813">Transport</keyword>
<feature type="domain" description="EF-hand" evidence="17">
    <location>
        <begin position="8"/>
        <end position="43"/>
    </location>
</feature>
<organism evidence="18 19">
    <name type="scientific">Teratosphaeria nubilosa</name>
    <dbReference type="NCBI Taxonomy" id="161662"/>
    <lineage>
        <taxon>Eukaryota</taxon>
        <taxon>Fungi</taxon>
        <taxon>Dikarya</taxon>
        <taxon>Ascomycota</taxon>
        <taxon>Pezizomycotina</taxon>
        <taxon>Dothideomycetes</taxon>
        <taxon>Dothideomycetidae</taxon>
        <taxon>Mycosphaerellales</taxon>
        <taxon>Teratosphaeriaceae</taxon>
        <taxon>Teratosphaeria</taxon>
    </lineage>
</organism>
<feature type="transmembrane region" description="Helical" evidence="16">
    <location>
        <begin position="467"/>
        <end position="488"/>
    </location>
</feature>
<evidence type="ECO:0000256" key="16">
    <source>
        <dbReference type="SAM" id="Phobius"/>
    </source>
</evidence>
<evidence type="ECO:0000256" key="14">
    <source>
        <dbReference type="PROSITE-ProRule" id="PRU00282"/>
    </source>
</evidence>
<proteinExistence type="inferred from homology"/>
<keyword evidence="7" id="KW-0479">Metal-binding</keyword>
<dbReference type="FunFam" id="1.50.40.10:FF:000016">
    <property type="entry name" value="Solute carrier family 25 member 23"/>
    <property type="match status" value="1"/>
</dbReference>
<keyword evidence="11 16" id="KW-1133">Transmembrane helix</keyword>
<evidence type="ECO:0000313" key="19">
    <source>
        <dbReference type="Proteomes" id="UP000799436"/>
    </source>
</evidence>
<evidence type="ECO:0000313" key="18">
    <source>
        <dbReference type="EMBL" id="KAF2771561.1"/>
    </source>
</evidence>
<dbReference type="InterPro" id="IPR002067">
    <property type="entry name" value="MCP"/>
</dbReference>
<dbReference type="PROSITE" id="PS50222">
    <property type="entry name" value="EF_HAND_2"/>
    <property type="match status" value="4"/>
</dbReference>
<evidence type="ECO:0000256" key="6">
    <source>
        <dbReference type="ARBA" id="ARBA00022692"/>
    </source>
</evidence>
<sequence>MDGESHEEREDRLQSLWQKLDTKRKGTLDLAALKAGLQKINHPLKDADNLIKQMMHHCDINHDGKITYDEFVSFCVQTEKELWQLFEQIDRDHNGRLDQTELSQAFERAGIAVSNARLERFFSYIDKNHDGQISFAEWRDFLLFLPTHAPGLRAVLSYYNGTVKLTAEGDVNLSDEALSGLGMALELLKQSLFGAIIQLVRPPHSRTGTLPPPTSVGQFEQHENDLDLDTSTTRPTFNPETKTFEQVPSEQSSLDDDPYIPLKPARRKQEHNEPEVKLTDLVPDVGYFLAGAVSGIVSRTSTAPLDRLKVYLIAQTGNGGNAKDALVAAKQGNAVQATKTGASTLWRACQELWAVGGIRSMFAGNGLNILKVMPESAVKFGSYEASKRTVARLEGHHDPKAIAPSSQFVAGGIAGMISQAVVYPLDTLKFRMQCETVPGGEHGTRLILRTAQRMWAKQGIVSFYRGLPMGLVGMFPYAAIDLFTFESLKKALVTRRMKKEGIRHEEDALPGNFTLAIMGGFSGAVGASLVYPVNLLRTRLQSQGTVQHPRTYTGIVDVTRQTIKGEGVRGLFKGLTPNLLKVVPAVSITYVVYENTKKALHLT</sequence>
<dbReference type="OrthoDB" id="270584at2759"/>
<keyword evidence="12" id="KW-0496">Mitochondrion</keyword>
<gene>
    <name evidence="18" type="ORF">EJ03DRAFT_308989</name>
</gene>
<evidence type="ECO:0000256" key="4">
    <source>
        <dbReference type="ARBA" id="ARBA00021935"/>
    </source>
</evidence>
<keyword evidence="13 14" id="KW-0472">Membrane</keyword>
<feature type="domain" description="EF-hand" evidence="17">
    <location>
        <begin position="46"/>
        <end position="75"/>
    </location>
</feature>
<evidence type="ECO:0000256" key="2">
    <source>
        <dbReference type="ARBA" id="ARBA00004448"/>
    </source>
</evidence>
<accession>A0A6G1LF40</accession>
<dbReference type="Gene3D" id="1.50.40.10">
    <property type="entry name" value="Mitochondrial carrier domain"/>
    <property type="match status" value="1"/>
</dbReference>
<evidence type="ECO:0000256" key="3">
    <source>
        <dbReference type="ARBA" id="ARBA00006375"/>
    </source>
</evidence>
<evidence type="ECO:0000256" key="10">
    <source>
        <dbReference type="ARBA" id="ARBA00022837"/>
    </source>
</evidence>
<evidence type="ECO:0000256" key="8">
    <source>
        <dbReference type="ARBA" id="ARBA00022737"/>
    </source>
</evidence>
<evidence type="ECO:0000256" key="1">
    <source>
        <dbReference type="ARBA" id="ARBA00002238"/>
    </source>
</evidence>
<feature type="repeat" description="Solcar" evidence="14">
    <location>
        <begin position="402"/>
        <end position="491"/>
    </location>
</feature>
<comment type="subcellular location">
    <subcellularLocation>
        <location evidence="2">Mitochondrion inner membrane</location>
        <topology evidence="2">Multi-pass membrane protein</topology>
    </subcellularLocation>
</comment>
<dbReference type="Gene3D" id="1.10.238.10">
    <property type="entry name" value="EF-hand"/>
    <property type="match status" value="1"/>
</dbReference>
<evidence type="ECO:0000259" key="17">
    <source>
        <dbReference type="PROSITE" id="PS50222"/>
    </source>
</evidence>
<comment type="similarity">
    <text evidence="3">Belongs to the mitochondrial carrier (TC 2.A.29) family.</text>
</comment>
<keyword evidence="10" id="KW-0106">Calcium</keyword>
<dbReference type="InterPro" id="IPR002048">
    <property type="entry name" value="EF_hand_dom"/>
</dbReference>
<dbReference type="Pfam" id="PF13499">
    <property type="entry name" value="EF-hand_7"/>
    <property type="match status" value="2"/>
</dbReference>
<keyword evidence="9" id="KW-0999">Mitochondrion inner membrane</keyword>
<dbReference type="InterPro" id="IPR023395">
    <property type="entry name" value="MCP_dom_sf"/>
</dbReference>
<dbReference type="InterPro" id="IPR018247">
    <property type="entry name" value="EF_Hand_1_Ca_BS"/>
</dbReference>
<dbReference type="GO" id="GO:0005509">
    <property type="term" value="F:calcium ion binding"/>
    <property type="evidence" value="ECO:0007669"/>
    <property type="project" value="InterPro"/>
</dbReference>
<dbReference type="AlphaFoldDB" id="A0A6G1LF40"/>
<feature type="transmembrane region" description="Helical" evidence="16">
    <location>
        <begin position="509"/>
        <end position="531"/>
    </location>
</feature>
<dbReference type="Proteomes" id="UP000799436">
    <property type="component" value="Unassembled WGS sequence"/>
</dbReference>
<feature type="repeat" description="Solcar" evidence="14">
    <location>
        <begin position="510"/>
        <end position="599"/>
    </location>
</feature>
<evidence type="ECO:0000256" key="11">
    <source>
        <dbReference type="ARBA" id="ARBA00022989"/>
    </source>
</evidence>
<dbReference type="InterPro" id="IPR018108">
    <property type="entry name" value="MCP_transmembrane"/>
</dbReference>
<evidence type="ECO:0000256" key="12">
    <source>
        <dbReference type="ARBA" id="ARBA00023128"/>
    </source>
</evidence>
<dbReference type="SUPFAM" id="SSF47473">
    <property type="entry name" value="EF-hand"/>
    <property type="match status" value="1"/>
</dbReference>
<evidence type="ECO:0000256" key="15">
    <source>
        <dbReference type="SAM" id="MobiDB-lite"/>
    </source>
</evidence>
<keyword evidence="19" id="KW-1185">Reference proteome</keyword>
<dbReference type="InterPro" id="IPR011992">
    <property type="entry name" value="EF-hand-dom_pair"/>
</dbReference>
<feature type="compositionally biased region" description="Polar residues" evidence="15">
    <location>
        <begin position="229"/>
        <end position="252"/>
    </location>
</feature>
<dbReference type="PROSITE" id="PS00018">
    <property type="entry name" value="EF_HAND_1"/>
    <property type="match status" value="2"/>
</dbReference>
<dbReference type="PROSITE" id="PS50920">
    <property type="entry name" value="SOLCAR"/>
    <property type="match status" value="3"/>
</dbReference>
<keyword evidence="8" id="KW-0677">Repeat</keyword>
<dbReference type="GO" id="GO:0055085">
    <property type="term" value="P:transmembrane transport"/>
    <property type="evidence" value="ECO:0007669"/>
    <property type="project" value="InterPro"/>
</dbReference>
<evidence type="ECO:0000256" key="13">
    <source>
        <dbReference type="ARBA" id="ARBA00023136"/>
    </source>
</evidence>
<dbReference type="GO" id="GO:0005743">
    <property type="term" value="C:mitochondrial inner membrane"/>
    <property type="evidence" value="ECO:0007669"/>
    <property type="project" value="UniProtKB-SubCell"/>
</dbReference>
<evidence type="ECO:0000256" key="9">
    <source>
        <dbReference type="ARBA" id="ARBA00022792"/>
    </source>
</evidence>
<name>A0A6G1LF40_9PEZI</name>
<keyword evidence="6 14" id="KW-0812">Transmembrane</keyword>